<protein>
    <submittedName>
        <fullName evidence="1">Uncharacterized protein</fullName>
    </submittedName>
</protein>
<reference evidence="2" key="2">
    <citation type="submission" date="2015-01" db="EMBL/GenBank/DDBJ databases">
        <title>Evolutionary Origins and Diversification of the Mycorrhizal Mutualists.</title>
        <authorList>
            <consortium name="DOE Joint Genome Institute"/>
            <consortium name="Mycorrhizal Genomics Consortium"/>
            <person name="Kohler A."/>
            <person name="Kuo A."/>
            <person name="Nagy L.G."/>
            <person name="Floudas D."/>
            <person name="Copeland A."/>
            <person name="Barry K.W."/>
            <person name="Cichocki N."/>
            <person name="Veneault-Fourrey C."/>
            <person name="LaButti K."/>
            <person name="Lindquist E.A."/>
            <person name="Lipzen A."/>
            <person name="Lundell T."/>
            <person name="Morin E."/>
            <person name="Murat C."/>
            <person name="Riley R."/>
            <person name="Ohm R."/>
            <person name="Sun H."/>
            <person name="Tunlid A."/>
            <person name="Henrissat B."/>
            <person name="Grigoriev I.V."/>
            <person name="Hibbett D.S."/>
            <person name="Martin F."/>
        </authorList>
    </citation>
    <scope>NUCLEOTIDE SEQUENCE [LARGE SCALE GENOMIC DNA]</scope>
    <source>
        <strain evidence="2">ATCC 200175</strain>
    </source>
</reference>
<reference evidence="1 2" key="1">
    <citation type="submission" date="2014-06" db="EMBL/GenBank/DDBJ databases">
        <authorList>
            <consortium name="DOE Joint Genome Institute"/>
            <person name="Kuo A."/>
            <person name="Kohler A."/>
            <person name="Nagy L.G."/>
            <person name="Floudas D."/>
            <person name="Copeland A."/>
            <person name="Barry K.W."/>
            <person name="Cichocki N."/>
            <person name="Veneault-Fourrey C."/>
            <person name="LaButti K."/>
            <person name="Lindquist E.A."/>
            <person name="Lipzen A."/>
            <person name="Lundell T."/>
            <person name="Morin E."/>
            <person name="Murat C."/>
            <person name="Sun H."/>
            <person name="Tunlid A."/>
            <person name="Henrissat B."/>
            <person name="Grigoriev I.V."/>
            <person name="Hibbett D.S."/>
            <person name="Martin F."/>
            <person name="Nordberg H.P."/>
            <person name="Cantor M.N."/>
            <person name="Hua S.X."/>
        </authorList>
    </citation>
    <scope>NUCLEOTIDE SEQUENCE [LARGE SCALE GENOMIC DNA]</scope>
    <source>
        <strain evidence="1 2">ATCC 200175</strain>
    </source>
</reference>
<evidence type="ECO:0000313" key="1">
    <source>
        <dbReference type="EMBL" id="KIJ07150.1"/>
    </source>
</evidence>
<organism evidence="1 2">
    <name type="scientific">Paxillus involutus ATCC 200175</name>
    <dbReference type="NCBI Taxonomy" id="664439"/>
    <lineage>
        <taxon>Eukaryota</taxon>
        <taxon>Fungi</taxon>
        <taxon>Dikarya</taxon>
        <taxon>Basidiomycota</taxon>
        <taxon>Agaricomycotina</taxon>
        <taxon>Agaricomycetes</taxon>
        <taxon>Agaricomycetidae</taxon>
        <taxon>Boletales</taxon>
        <taxon>Paxilineae</taxon>
        <taxon>Paxillaceae</taxon>
        <taxon>Paxillus</taxon>
    </lineage>
</organism>
<sequence>MYVQRYAREPLSARERERMTIMRSRNPSYDPDDYNWLPWTDEHIGMMPGTVHGNISLSIPSPHVDFAGEPPVHYLSPTGDVRAPIFVDPKTVDALHALSLEERDALAPVAHPRVSVTPRGEESFDRYSYEGYKWRHICG</sequence>
<dbReference type="AlphaFoldDB" id="A0A0C9SWI4"/>
<dbReference type="OrthoDB" id="2590241at2759"/>
<accession>A0A0C9SWI4</accession>
<proteinExistence type="predicted"/>
<dbReference type="Proteomes" id="UP000053647">
    <property type="component" value="Unassembled WGS sequence"/>
</dbReference>
<dbReference type="HOGENOM" id="CLU_1845727_0_0_1"/>
<evidence type="ECO:0000313" key="2">
    <source>
        <dbReference type="Proteomes" id="UP000053647"/>
    </source>
</evidence>
<dbReference type="EMBL" id="KN820001">
    <property type="protein sequence ID" value="KIJ07150.1"/>
    <property type="molecule type" value="Genomic_DNA"/>
</dbReference>
<name>A0A0C9SWI4_PAXIN</name>
<keyword evidence="2" id="KW-1185">Reference proteome</keyword>
<gene>
    <name evidence="1" type="ORF">PAXINDRAFT_103079</name>
</gene>